<dbReference type="EMBL" id="CAJOBP010051340">
    <property type="protein sequence ID" value="CAF4814307.1"/>
    <property type="molecule type" value="Genomic_DNA"/>
</dbReference>
<reference evidence="1" key="1">
    <citation type="submission" date="2021-02" db="EMBL/GenBank/DDBJ databases">
        <authorList>
            <person name="Nowell W R."/>
        </authorList>
    </citation>
    <scope>NUCLEOTIDE SEQUENCE</scope>
</reference>
<sequence length="81" mass="9426">MFCDDDEDDFDGFQPTNDHMVTSTKIITSDNRQIPIIHDPISEQTTTMEDDKTRITFKAPIKPIRERVYSKLPEEIARIRG</sequence>
<dbReference type="Proteomes" id="UP000663873">
    <property type="component" value="Unassembled WGS sequence"/>
</dbReference>
<evidence type="ECO:0000313" key="2">
    <source>
        <dbReference type="Proteomes" id="UP000663873"/>
    </source>
</evidence>
<dbReference type="AlphaFoldDB" id="A0A821PX16"/>
<name>A0A821PX16_9BILA</name>
<protein>
    <submittedName>
        <fullName evidence="1">Uncharacterized protein</fullName>
    </submittedName>
</protein>
<comment type="caution">
    <text evidence="1">The sequence shown here is derived from an EMBL/GenBank/DDBJ whole genome shotgun (WGS) entry which is preliminary data.</text>
</comment>
<gene>
    <name evidence="1" type="ORF">UJA718_LOCUS41868</name>
</gene>
<feature type="non-terminal residue" evidence="1">
    <location>
        <position position="1"/>
    </location>
</feature>
<organism evidence="1 2">
    <name type="scientific">Rotaria socialis</name>
    <dbReference type="NCBI Taxonomy" id="392032"/>
    <lineage>
        <taxon>Eukaryota</taxon>
        <taxon>Metazoa</taxon>
        <taxon>Spiralia</taxon>
        <taxon>Gnathifera</taxon>
        <taxon>Rotifera</taxon>
        <taxon>Eurotatoria</taxon>
        <taxon>Bdelloidea</taxon>
        <taxon>Philodinida</taxon>
        <taxon>Philodinidae</taxon>
        <taxon>Rotaria</taxon>
    </lineage>
</organism>
<accession>A0A821PX16</accession>
<keyword evidence="2" id="KW-1185">Reference proteome</keyword>
<proteinExistence type="predicted"/>
<evidence type="ECO:0000313" key="1">
    <source>
        <dbReference type="EMBL" id="CAF4814307.1"/>
    </source>
</evidence>